<keyword evidence="3" id="KW-1185">Reference proteome</keyword>
<dbReference type="OrthoDB" id="8373765at2"/>
<dbReference type="AlphaFoldDB" id="A0A2U2DWI0"/>
<gene>
    <name evidence="2" type="ORF">DEM27_00240</name>
</gene>
<protein>
    <submittedName>
        <fullName evidence="2">Uncharacterized protein</fullName>
    </submittedName>
</protein>
<evidence type="ECO:0000313" key="3">
    <source>
        <dbReference type="Proteomes" id="UP000245252"/>
    </source>
</evidence>
<accession>A0A2U2DWI0</accession>
<dbReference type="RefSeq" id="WP_109456195.1">
    <property type="nucleotide sequence ID" value="NZ_QFBC01000001.1"/>
</dbReference>
<keyword evidence="1" id="KW-0472">Membrane</keyword>
<keyword evidence="1" id="KW-1133">Transmembrane helix</keyword>
<reference evidence="2 3" key="1">
    <citation type="submission" date="2018-05" db="EMBL/GenBank/DDBJ databases">
        <title>The draft genome of strain NS-104.</title>
        <authorList>
            <person name="Hang P."/>
            <person name="Jiang J."/>
        </authorList>
    </citation>
    <scope>NUCLEOTIDE SEQUENCE [LARGE SCALE GENOMIC DNA]</scope>
    <source>
        <strain evidence="2 3">NS-104</strain>
    </source>
</reference>
<evidence type="ECO:0000313" key="2">
    <source>
        <dbReference type="EMBL" id="PWE57678.1"/>
    </source>
</evidence>
<feature type="transmembrane region" description="Helical" evidence="1">
    <location>
        <begin position="12"/>
        <end position="28"/>
    </location>
</feature>
<dbReference type="EMBL" id="QFBC01000001">
    <property type="protein sequence ID" value="PWE57678.1"/>
    <property type="molecule type" value="Genomic_DNA"/>
</dbReference>
<dbReference type="Proteomes" id="UP000245252">
    <property type="component" value="Unassembled WGS sequence"/>
</dbReference>
<proteinExistence type="predicted"/>
<sequence>MDWAALDYEKIANAIVILVIGLATGLGIRSGRRSAQAAAPAERAVEVAGALIDSSSAKELTAAIEAQTMEMINGRKTQERAADALGKKIEDLTDKVGALIVEVARRH</sequence>
<keyword evidence="1" id="KW-0812">Transmembrane</keyword>
<comment type="caution">
    <text evidence="2">The sequence shown here is derived from an EMBL/GenBank/DDBJ whole genome shotgun (WGS) entry which is preliminary data.</text>
</comment>
<evidence type="ECO:0000256" key="1">
    <source>
        <dbReference type="SAM" id="Phobius"/>
    </source>
</evidence>
<organism evidence="2 3">
    <name type="scientific">Metarhizobium album</name>
    <dbReference type="NCBI Taxonomy" id="2182425"/>
    <lineage>
        <taxon>Bacteria</taxon>
        <taxon>Pseudomonadati</taxon>
        <taxon>Pseudomonadota</taxon>
        <taxon>Alphaproteobacteria</taxon>
        <taxon>Hyphomicrobiales</taxon>
        <taxon>Rhizobiaceae</taxon>
        <taxon>Metarhizobium</taxon>
    </lineage>
</organism>
<name>A0A2U2DWI0_9HYPH</name>